<comment type="caution">
    <text evidence="2">The sequence shown here is derived from an EMBL/GenBank/DDBJ whole genome shotgun (WGS) entry which is preliminary data.</text>
</comment>
<gene>
    <name evidence="2" type="ORF">RFI_25508</name>
</gene>
<feature type="compositionally biased region" description="Basic and acidic residues" evidence="1">
    <location>
        <begin position="55"/>
        <end position="64"/>
    </location>
</feature>
<dbReference type="AlphaFoldDB" id="X6MD05"/>
<protein>
    <submittedName>
        <fullName evidence="2">Uncharacterized protein</fullName>
    </submittedName>
</protein>
<organism evidence="2 3">
    <name type="scientific">Reticulomyxa filosa</name>
    <dbReference type="NCBI Taxonomy" id="46433"/>
    <lineage>
        <taxon>Eukaryota</taxon>
        <taxon>Sar</taxon>
        <taxon>Rhizaria</taxon>
        <taxon>Retaria</taxon>
        <taxon>Foraminifera</taxon>
        <taxon>Monothalamids</taxon>
        <taxon>Reticulomyxidae</taxon>
        <taxon>Reticulomyxa</taxon>
    </lineage>
</organism>
<evidence type="ECO:0000256" key="1">
    <source>
        <dbReference type="SAM" id="MobiDB-lite"/>
    </source>
</evidence>
<name>X6MD05_RETFI</name>
<reference evidence="2 3" key="1">
    <citation type="journal article" date="2013" name="Curr. Biol.">
        <title>The Genome of the Foraminiferan Reticulomyxa filosa.</title>
        <authorList>
            <person name="Glockner G."/>
            <person name="Hulsmann N."/>
            <person name="Schleicher M."/>
            <person name="Noegel A.A."/>
            <person name="Eichinger L."/>
            <person name="Gallinger C."/>
            <person name="Pawlowski J."/>
            <person name="Sierra R."/>
            <person name="Euteneuer U."/>
            <person name="Pillet L."/>
            <person name="Moustafa A."/>
            <person name="Platzer M."/>
            <person name="Groth M."/>
            <person name="Szafranski K."/>
            <person name="Schliwa M."/>
        </authorList>
    </citation>
    <scope>NUCLEOTIDE SEQUENCE [LARGE SCALE GENOMIC DNA]</scope>
</reference>
<evidence type="ECO:0000313" key="2">
    <source>
        <dbReference type="EMBL" id="ETO11868.1"/>
    </source>
</evidence>
<keyword evidence="3" id="KW-1185">Reference proteome</keyword>
<feature type="non-terminal residue" evidence="2">
    <location>
        <position position="1"/>
    </location>
</feature>
<feature type="region of interest" description="Disordered" evidence="1">
    <location>
        <begin position="34"/>
        <end position="64"/>
    </location>
</feature>
<accession>X6MD05</accession>
<dbReference type="EMBL" id="ASPP01021929">
    <property type="protein sequence ID" value="ETO11868.1"/>
    <property type="molecule type" value="Genomic_DNA"/>
</dbReference>
<sequence>DKQQKVQQIKKQNQQAEIKLSTAVTAMKKQQQLAKTAARRVKPTEDGQQWSRTRKMSEVLFESKQDKKKHKKGWMSKVTKKLGGDSKEGVEKEVSQYLKAQQENDAYKACVMAANHEHDVCRQTLASCKKDCSDIEIDRVAFGFQQMNQLLEQHKLLLFSDKILSVQSQIEKCLGALNANKEFDHFVKCTYACNIYIYTHILFCSESGLLAQWNRIDAKGREKKSTKFVFEPADFQNSFYSLKDAIDITRVYLFVYLFG</sequence>
<proteinExistence type="predicted"/>
<dbReference type="Proteomes" id="UP000023152">
    <property type="component" value="Unassembled WGS sequence"/>
</dbReference>
<evidence type="ECO:0000313" key="3">
    <source>
        <dbReference type="Proteomes" id="UP000023152"/>
    </source>
</evidence>